<dbReference type="EMBL" id="CP007264">
    <property type="protein sequence ID" value="AHL23624.1"/>
    <property type="molecule type" value="Genomic_DNA"/>
</dbReference>
<dbReference type="STRING" id="195522.BD01_2026"/>
<protein>
    <recommendedName>
        <fullName evidence="3">DUF432 domain-containing protein</fullName>
    </recommendedName>
</protein>
<reference evidence="1 2" key="1">
    <citation type="submission" date="2014-02" db="EMBL/GenBank/DDBJ databases">
        <title>Genome Sequence of an Hyperthermophilic Archaeon, Thermococcus nautili 30-1, producing viral vesicles.</title>
        <authorList>
            <person name="Oberto J."/>
            <person name="Gaudin M."/>
            <person name="Cossu M."/>
            <person name="Gorlas A."/>
            <person name="Slesarev A."/>
            <person name="Marguet E."/>
            <person name="Forterre P."/>
        </authorList>
    </citation>
    <scope>NUCLEOTIDE SEQUENCE [LARGE SCALE GENOMIC DNA]</scope>
    <source>
        <strain evidence="1 2">30-1</strain>
    </source>
</reference>
<organism evidence="1 2">
    <name type="scientific">Thermococcus nautili</name>
    <dbReference type="NCBI Taxonomy" id="195522"/>
    <lineage>
        <taxon>Archaea</taxon>
        <taxon>Methanobacteriati</taxon>
        <taxon>Methanobacteriota</taxon>
        <taxon>Thermococci</taxon>
        <taxon>Thermococcales</taxon>
        <taxon>Thermococcaceae</taxon>
        <taxon>Thermococcus</taxon>
    </lineage>
</organism>
<keyword evidence="2" id="KW-1185">Reference proteome</keyword>
<dbReference type="Proteomes" id="UP000019434">
    <property type="component" value="Chromosome"/>
</dbReference>
<proteinExistence type="predicted"/>
<name>W8PNI5_9EURY</name>
<accession>W8PNI5</accession>
<dbReference type="eggNOG" id="arCOG01766">
    <property type="taxonomic scope" value="Archaea"/>
</dbReference>
<dbReference type="PIRSF" id="PIRSF019202">
    <property type="entry name" value="UCP019202"/>
    <property type="match status" value="1"/>
</dbReference>
<evidence type="ECO:0000313" key="1">
    <source>
        <dbReference type="EMBL" id="AHL23624.1"/>
    </source>
</evidence>
<gene>
    <name evidence="1" type="ORF">BD01_2026</name>
</gene>
<sequence>MGPLFFSMKTFGEHELRTQFIHVGERKIHVVENPDGTFTYRRDDLRVKILGGKYLSVLPAPAEGYGVKFLMVKLRERLAVPPGETVHGYLSAPVDVVVKAGNAPIDRFIVGREKYALYGEHSIGIIARYHVSCFHEKEPDSLGVIKLAVRNPTKEWKLVERVVIPIRNSVMFYSDEKAYYPLIILTTKEPYEVNNTGNPPDGRLKATHRAEPLPNFRMRWWP</sequence>
<dbReference type="AlphaFoldDB" id="W8PNI5"/>
<evidence type="ECO:0008006" key="3">
    <source>
        <dbReference type="Google" id="ProtNLM"/>
    </source>
</evidence>
<evidence type="ECO:0000313" key="2">
    <source>
        <dbReference type="Proteomes" id="UP000019434"/>
    </source>
</evidence>
<dbReference type="HOGENOM" id="CLU_1324065_0_0_2"/>
<dbReference type="InterPro" id="IPR007366">
    <property type="entry name" value="DUF432"/>
</dbReference>
<dbReference type="Pfam" id="PF04254">
    <property type="entry name" value="DUF432"/>
    <property type="match status" value="1"/>
</dbReference>
<dbReference type="KEGG" id="tnu:BD01_2026"/>